<dbReference type="InterPro" id="IPR023214">
    <property type="entry name" value="HAD_sf"/>
</dbReference>
<dbReference type="AlphaFoldDB" id="A0AAE6YDD7"/>
<dbReference type="Proteomes" id="UP000190306">
    <property type="component" value="Chromosome"/>
</dbReference>
<gene>
    <name evidence="1" type="ORF">AFM16_26755</name>
    <name evidence="2" type="ORF">HCX60_27215</name>
</gene>
<proteinExistence type="predicted"/>
<reference evidence="2 4" key="2">
    <citation type="submission" date="2020-03" db="EMBL/GenBank/DDBJ databases">
        <title>Is there a link between lipid content and antibiotic production in Streptomyces?</title>
        <authorList>
            <person name="David M."/>
            <person name="Lejeune C."/>
            <person name="Abreu S."/>
            <person name="Thibessard A."/>
            <person name="Leblond P."/>
            <person name="Chaminade P."/>
            <person name="Virolle M.-J."/>
        </authorList>
    </citation>
    <scope>NUCLEOTIDE SEQUENCE [LARGE SCALE GENOMIC DNA]</scope>
    <source>
        <strain evidence="2 4">DSM 41481</strain>
    </source>
</reference>
<dbReference type="InterPro" id="IPR036412">
    <property type="entry name" value="HAD-like_sf"/>
</dbReference>
<evidence type="ECO:0000313" key="4">
    <source>
        <dbReference type="Proteomes" id="UP000502504"/>
    </source>
</evidence>
<dbReference type="Proteomes" id="UP000502504">
    <property type="component" value="Chromosome"/>
</dbReference>
<dbReference type="Pfam" id="PF12710">
    <property type="entry name" value="HAD"/>
    <property type="match status" value="1"/>
</dbReference>
<organism evidence="2 4">
    <name type="scientific">Streptomyces antibioticus</name>
    <dbReference type="NCBI Taxonomy" id="1890"/>
    <lineage>
        <taxon>Bacteria</taxon>
        <taxon>Bacillati</taxon>
        <taxon>Actinomycetota</taxon>
        <taxon>Actinomycetes</taxon>
        <taxon>Kitasatosporales</taxon>
        <taxon>Streptomycetaceae</taxon>
        <taxon>Streptomyces</taxon>
    </lineage>
</organism>
<evidence type="ECO:0000313" key="2">
    <source>
        <dbReference type="EMBL" id="QIT46757.1"/>
    </source>
</evidence>
<dbReference type="CDD" id="cd01427">
    <property type="entry name" value="HAD_like"/>
    <property type="match status" value="1"/>
</dbReference>
<dbReference type="GO" id="GO:0016787">
    <property type="term" value="F:hydrolase activity"/>
    <property type="evidence" value="ECO:0007669"/>
    <property type="project" value="UniProtKB-KW"/>
</dbReference>
<dbReference type="EMBL" id="CP050692">
    <property type="protein sequence ID" value="QIT46757.1"/>
    <property type="molecule type" value="Genomic_DNA"/>
</dbReference>
<evidence type="ECO:0000313" key="1">
    <source>
        <dbReference type="EMBL" id="OOQ48620.1"/>
    </source>
</evidence>
<accession>A0AAE6YDD7</accession>
<dbReference type="Gene3D" id="3.40.50.1000">
    <property type="entry name" value="HAD superfamily/HAD-like"/>
    <property type="match status" value="1"/>
</dbReference>
<dbReference type="EMBL" id="LHQL01000013">
    <property type="protein sequence ID" value="OOQ48620.1"/>
    <property type="molecule type" value="Genomic_DNA"/>
</dbReference>
<sequence length="314" mass="34354">MNPLPSWRDGRTRTTLLRFVDEVTTPGGPAFVPPEARIAAFDNDGTLWPELPMPVQLHHLTEQWRRMAAERPELAAEEPYASALTGDPTWIASVVAAHYAGDDTRLPTLAEAVIATQRGMDTATLAARIGEFFATARHPQLDRPYQACAYQPMRELLGLLRGHGFTTVIVSGGGRDFMRVISEEVYGVPPERVIGSTPALRWDPDRADVVYGDGIELLDDGPEKPLRIWSRLGRRPLLACGNSNGDIDMLAYAAATPGGLALLVHHDDPDRADPAYDTGAEQALSEAARRGWTTVSVRDDWSRVFPSPDDTPAP</sequence>
<keyword evidence="3" id="KW-1185">Reference proteome</keyword>
<dbReference type="RefSeq" id="WP_078634892.1">
    <property type="nucleotide sequence ID" value="NZ_CM007717.1"/>
</dbReference>
<dbReference type="SUPFAM" id="SSF56784">
    <property type="entry name" value="HAD-like"/>
    <property type="match status" value="1"/>
</dbReference>
<reference evidence="1 3" key="1">
    <citation type="submission" date="2015-07" db="EMBL/GenBank/DDBJ databases">
        <title>Draft Genome Sequence of Streptomyces antibioticus, IMRU 3720 reveals insights in the evolution of actinomycin biosynthetic gene clusters in Streptomyces.</title>
        <authorList>
            <person name="Crnovcic I."/>
            <person name="Ruckert C."/>
            <person name="Kalinowksi J."/>
            <person name="Keller U."/>
        </authorList>
    </citation>
    <scope>NUCLEOTIDE SEQUENCE [LARGE SCALE GENOMIC DNA]</scope>
    <source>
        <strain evidence="1 3">DSM 41481</strain>
    </source>
</reference>
<keyword evidence="2" id="KW-0378">Hydrolase</keyword>
<evidence type="ECO:0000313" key="3">
    <source>
        <dbReference type="Proteomes" id="UP000190306"/>
    </source>
</evidence>
<protein>
    <submittedName>
        <fullName evidence="1">Acid phosphatase</fullName>
    </submittedName>
    <submittedName>
        <fullName evidence="2">Haloacid dehalogenase-like hydrolase</fullName>
    </submittedName>
</protein>
<name>A0AAE6YDD7_STRAT</name>